<dbReference type="InterPro" id="IPR028082">
    <property type="entry name" value="Peripla_BP_I"/>
</dbReference>
<dbReference type="PROSITE" id="PS51257">
    <property type="entry name" value="PROKAR_LIPOPROTEIN"/>
    <property type="match status" value="1"/>
</dbReference>
<comment type="subcellular location">
    <subcellularLocation>
        <location evidence="1">Cell envelope</location>
    </subcellularLocation>
</comment>
<dbReference type="GO" id="GO:0030246">
    <property type="term" value="F:carbohydrate binding"/>
    <property type="evidence" value="ECO:0007669"/>
    <property type="project" value="UniProtKB-ARBA"/>
</dbReference>
<evidence type="ECO:0000256" key="3">
    <source>
        <dbReference type="ARBA" id="ARBA00022729"/>
    </source>
</evidence>
<sequence>MKNLFKVMALILALSMMLAACGNSAPSGQGGTSDSQASTLQDSDGGAEKVWKIGVTTQAWKHEFIKNLVNALKATDEQLKDVELTIIDSDDSVEKQLNDVDTLIAQGVDGIIMDANSFEGSSPAVEACKKAGIPLVELVAYTENEEYATFVGTDVKASGLMAGETIAELLGGKGKVLMIEGMMGHSGQVNRAAGITEALKKYPDIQMLDQQSGEWSKDKAMAVTENWLTKYPEIDAIVAHNDGMGLGAMNACVAAGRTEIKVVGIDGDTEALQGVIDGKYAASVLDDVWIEADLAVREMRDILNGAEPKKKIIVDYVPIKDAATAQKYLDQRK</sequence>
<dbReference type="Gene3D" id="3.40.50.2300">
    <property type="match status" value="2"/>
</dbReference>
<dbReference type="RefSeq" id="WP_114296628.1">
    <property type="nucleotide sequence ID" value="NZ_QPJT01000004.1"/>
</dbReference>
<dbReference type="PANTHER" id="PTHR46847">
    <property type="entry name" value="D-ALLOSE-BINDING PERIPLASMIC PROTEIN-RELATED"/>
    <property type="match status" value="1"/>
</dbReference>
<feature type="signal peptide" evidence="4">
    <location>
        <begin position="1"/>
        <end position="19"/>
    </location>
</feature>
<dbReference type="AlphaFoldDB" id="A0A369BB73"/>
<feature type="chain" id="PRO_5038676997" evidence="4">
    <location>
        <begin position="20"/>
        <end position="333"/>
    </location>
</feature>
<evidence type="ECO:0000259" key="5">
    <source>
        <dbReference type="Pfam" id="PF13407"/>
    </source>
</evidence>
<gene>
    <name evidence="6" type="ORF">DFR58_10442</name>
</gene>
<evidence type="ECO:0000313" key="6">
    <source>
        <dbReference type="EMBL" id="RCX18773.1"/>
    </source>
</evidence>
<dbReference type="SUPFAM" id="SSF53822">
    <property type="entry name" value="Periplasmic binding protein-like I"/>
    <property type="match status" value="1"/>
</dbReference>
<keyword evidence="7" id="KW-1185">Reference proteome</keyword>
<name>A0A369BB73_9FIRM</name>
<evidence type="ECO:0000256" key="1">
    <source>
        <dbReference type="ARBA" id="ARBA00004196"/>
    </source>
</evidence>
<protein>
    <submittedName>
        <fullName evidence="6">Monosaccharide ABC transporter substrate-binding protein (CUT2 family)</fullName>
    </submittedName>
</protein>
<dbReference type="Pfam" id="PF13407">
    <property type="entry name" value="Peripla_BP_4"/>
    <property type="match status" value="1"/>
</dbReference>
<keyword evidence="3 4" id="KW-0732">Signal</keyword>
<evidence type="ECO:0000313" key="7">
    <source>
        <dbReference type="Proteomes" id="UP000253034"/>
    </source>
</evidence>
<proteinExistence type="inferred from homology"/>
<dbReference type="InterPro" id="IPR025997">
    <property type="entry name" value="SBP_2_dom"/>
</dbReference>
<comment type="caution">
    <text evidence="6">The sequence shown here is derived from an EMBL/GenBank/DDBJ whole genome shotgun (WGS) entry which is preliminary data.</text>
</comment>
<reference evidence="6 7" key="1">
    <citation type="submission" date="2018-07" db="EMBL/GenBank/DDBJ databases">
        <title>Genomic Encyclopedia of Type Strains, Phase IV (KMG-IV): sequencing the most valuable type-strain genomes for metagenomic binning, comparative biology and taxonomic classification.</title>
        <authorList>
            <person name="Goeker M."/>
        </authorList>
    </citation>
    <scope>NUCLEOTIDE SEQUENCE [LARGE SCALE GENOMIC DNA]</scope>
    <source>
        <strain evidence="6 7">DSM 27016</strain>
    </source>
</reference>
<dbReference type="GO" id="GO:0030313">
    <property type="term" value="C:cell envelope"/>
    <property type="evidence" value="ECO:0007669"/>
    <property type="project" value="UniProtKB-SubCell"/>
</dbReference>
<evidence type="ECO:0000256" key="4">
    <source>
        <dbReference type="SAM" id="SignalP"/>
    </source>
</evidence>
<feature type="domain" description="Periplasmic binding protein" evidence="5">
    <location>
        <begin position="53"/>
        <end position="306"/>
    </location>
</feature>
<organism evidence="6 7">
    <name type="scientific">Anaerobacterium chartisolvens</name>
    <dbReference type="NCBI Taxonomy" id="1297424"/>
    <lineage>
        <taxon>Bacteria</taxon>
        <taxon>Bacillati</taxon>
        <taxon>Bacillota</taxon>
        <taxon>Clostridia</taxon>
        <taxon>Eubacteriales</taxon>
        <taxon>Oscillospiraceae</taxon>
        <taxon>Anaerobacterium</taxon>
    </lineage>
</organism>
<dbReference type="OrthoDB" id="9769193at2"/>
<dbReference type="Proteomes" id="UP000253034">
    <property type="component" value="Unassembled WGS sequence"/>
</dbReference>
<comment type="similarity">
    <text evidence="2">Belongs to the bacterial solute-binding protein 2 family.</text>
</comment>
<dbReference type="PANTHER" id="PTHR46847:SF1">
    <property type="entry name" value="D-ALLOSE-BINDING PERIPLASMIC PROTEIN-RELATED"/>
    <property type="match status" value="1"/>
</dbReference>
<dbReference type="EMBL" id="QPJT01000004">
    <property type="protein sequence ID" value="RCX18773.1"/>
    <property type="molecule type" value="Genomic_DNA"/>
</dbReference>
<evidence type="ECO:0000256" key="2">
    <source>
        <dbReference type="ARBA" id="ARBA00007639"/>
    </source>
</evidence>
<accession>A0A369BB73</accession>